<dbReference type="SUPFAM" id="SSF55961">
    <property type="entry name" value="Bet v1-like"/>
    <property type="match status" value="1"/>
</dbReference>
<dbReference type="EMBL" id="JAQNDL010000001">
    <property type="protein sequence ID" value="MDC0716308.1"/>
    <property type="molecule type" value="Genomic_DNA"/>
</dbReference>
<dbReference type="Proteomes" id="UP001221686">
    <property type="component" value="Unassembled WGS sequence"/>
</dbReference>
<dbReference type="Pfam" id="PF10604">
    <property type="entry name" value="Polyketide_cyc2"/>
    <property type="match status" value="1"/>
</dbReference>
<accession>A0ABT5DT44</accession>
<gene>
    <name evidence="1" type="ORF">POL25_05360</name>
</gene>
<protein>
    <submittedName>
        <fullName evidence="1">SRPBCC family protein</fullName>
    </submittedName>
</protein>
<dbReference type="RefSeq" id="WP_272084753.1">
    <property type="nucleotide sequence ID" value="NZ_JAQNDL010000001.1"/>
</dbReference>
<evidence type="ECO:0000313" key="2">
    <source>
        <dbReference type="Proteomes" id="UP001221686"/>
    </source>
</evidence>
<keyword evidence="2" id="KW-1185">Reference proteome</keyword>
<evidence type="ECO:0000313" key="1">
    <source>
        <dbReference type="EMBL" id="MDC0716308.1"/>
    </source>
</evidence>
<organism evidence="1 2">
    <name type="scientific">Nannocystis bainbridge</name>
    <dbReference type="NCBI Taxonomy" id="2995303"/>
    <lineage>
        <taxon>Bacteria</taxon>
        <taxon>Pseudomonadati</taxon>
        <taxon>Myxococcota</taxon>
        <taxon>Polyangia</taxon>
        <taxon>Nannocystales</taxon>
        <taxon>Nannocystaceae</taxon>
        <taxon>Nannocystis</taxon>
    </lineage>
</organism>
<proteinExistence type="predicted"/>
<dbReference type="InterPro" id="IPR019587">
    <property type="entry name" value="Polyketide_cyclase/dehydratase"/>
</dbReference>
<dbReference type="Gene3D" id="3.30.530.20">
    <property type="match status" value="1"/>
</dbReference>
<sequence length="149" mass="16690">MPAFRLRSEWAFAADPAAVWRWVADAPRYPSWWPGFERAEPGDASGDLVHCRVRGDFGLTLAFVQRVTLREPPRRLEFTADGDLVGRGTWDLTATASGTQVTMLWEVDLGRPLLRALARLPPVKRWMAGSHHRVMEQGRRSLAAALGGR</sequence>
<reference evidence="1 2" key="1">
    <citation type="submission" date="2022-11" db="EMBL/GenBank/DDBJ databases">
        <title>Minimal conservation of predation-associated metabolite biosynthetic gene clusters underscores biosynthetic potential of Myxococcota including descriptions for ten novel species: Archangium lansinium sp. nov., Myxococcus landrumus sp. nov., Nannocystis bai.</title>
        <authorList>
            <person name="Ahearne A."/>
            <person name="Stevens C."/>
            <person name="Dowd S."/>
        </authorList>
    </citation>
    <scope>NUCLEOTIDE SEQUENCE [LARGE SCALE GENOMIC DNA]</scope>
    <source>
        <strain evidence="1 2">BB15-2</strain>
    </source>
</reference>
<dbReference type="InterPro" id="IPR023393">
    <property type="entry name" value="START-like_dom_sf"/>
</dbReference>
<comment type="caution">
    <text evidence="1">The sequence shown here is derived from an EMBL/GenBank/DDBJ whole genome shotgun (WGS) entry which is preliminary data.</text>
</comment>
<name>A0ABT5DT44_9BACT</name>